<keyword evidence="12" id="KW-1185">Reference proteome</keyword>
<dbReference type="OrthoDB" id="59470at2759"/>
<evidence type="ECO:0000313" key="12">
    <source>
        <dbReference type="Proteomes" id="UP000311919"/>
    </source>
</evidence>
<dbReference type="InterPro" id="IPR042568">
    <property type="entry name" value="QSOX_FAD-bd_sf"/>
</dbReference>
<dbReference type="GO" id="GO:0006457">
    <property type="term" value="P:protein folding"/>
    <property type="evidence" value="ECO:0007669"/>
    <property type="project" value="TreeGrafter"/>
</dbReference>
<comment type="cofactor">
    <cofactor evidence="1 8">
        <name>FAD</name>
        <dbReference type="ChEBI" id="CHEBI:57692"/>
    </cofactor>
</comment>
<evidence type="ECO:0000256" key="7">
    <source>
        <dbReference type="ARBA" id="ARBA00023180"/>
    </source>
</evidence>
<dbReference type="EC" id="1.8.3.2" evidence="8"/>
<keyword evidence="8" id="KW-1133">Transmembrane helix</keyword>
<evidence type="ECO:0000256" key="9">
    <source>
        <dbReference type="SAM" id="SignalP"/>
    </source>
</evidence>
<dbReference type="EMBL" id="SKCS01000021">
    <property type="protein sequence ID" value="TNN20660.1"/>
    <property type="molecule type" value="Genomic_DNA"/>
</dbReference>
<evidence type="ECO:0000256" key="4">
    <source>
        <dbReference type="ARBA" id="ARBA00022827"/>
    </source>
</evidence>
<dbReference type="InterPro" id="IPR013766">
    <property type="entry name" value="Thioredoxin_domain"/>
</dbReference>
<organism evidence="11 12">
    <name type="scientific">Schistosoma japonicum</name>
    <name type="common">Blood fluke</name>
    <dbReference type="NCBI Taxonomy" id="6182"/>
    <lineage>
        <taxon>Eukaryota</taxon>
        <taxon>Metazoa</taxon>
        <taxon>Spiralia</taxon>
        <taxon>Lophotrochozoa</taxon>
        <taxon>Platyhelminthes</taxon>
        <taxon>Trematoda</taxon>
        <taxon>Digenea</taxon>
        <taxon>Strigeidida</taxon>
        <taxon>Schistosomatoidea</taxon>
        <taxon>Schistosomatidae</taxon>
        <taxon>Schistosoma</taxon>
    </lineage>
</organism>
<keyword evidence="8" id="KW-0812">Transmembrane</keyword>
<evidence type="ECO:0000256" key="8">
    <source>
        <dbReference type="RuleBase" id="RU371123"/>
    </source>
</evidence>
<proteinExistence type="predicted"/>
<evidence type="ECO:0000256" key="2">
    <source>
        <dbReference type="ARBA" id="ARBA00022630"/>
    </source>
</evidence>
<keyword evidence="2 8" id="KW-0285">Flavoprotein</keyword>
<dbReference type="Gene3D" id="1.20.120.1960">
    <property type="entry name" value="QSOX sulfhydryl oxidase domain"/>
    <property type="match status" value="1"/>
</dbReference>
<keyword evidence="5 8" id="KW-0560">Oxidoreductase</keyword>
<dbReference type="PANTHER" id="PTHR22897:SF8">
    <property type="entry name" value="SULFHYDRYL OXIDASE"/>
    <property type="match status" value="1"/>
</dbReference>
<dbReference type="SUPFAM" id="SSF52833">
    <property type="entry name" value="Thioredoxin-like"/>
    <property type="match status" value="1"/>
</dbReference>
<dbReference type="GO" id="GO:0016971">
    <property type="term" value="F:flavin-dependent sulfhydryl oxidase activity"/>
    <property type="evidence" value="ECO:0007669"/>
    <property type="project" value="InterPro"/>
</dbReference>
<dbReference type="InterPro" id="IPR036774">
    <property type="entry name" value="ERV/ALR_sulphydryl_oxid_sf"/>
</dbReference>
<keyword evidence="3 9" id="KW-0732">Signal</keyword>
<evidence type="ECO:0000256" key="6">
    <source>
        <dbReference type="ARBA" id="ARBA00023157"/>
    </source>
</evidence>
<dbReference type="InterPro" id="IPR017905">
    <property type="entry name" value="ERV/ALR_sulphydryl_oxidase"/>
</dbReference>
<evidence type="ECO:0000256" key="3">
    <source>
        <dbReference type="ARBA" id="ARBA00022729"/>
    </source>
</evidence>
<dbReference type="Gene3D" id="3.40.30.10">
    <property type="entry name" value="Glutaredoxin"/>
    <property type="match status" value="1"/>
</dbReference>
<keyword evidence="7" id="KW-0325">Glycoprotein</keyword>
<dbReference type="PROSITE" id="PS51324">
    <property type="entry name" value="ERV_ALR"/>
    <property type="match status" value="1"/>
</dbReference>
<dbReference type="GO" id="GO:0005615">
    <property type="term" value="C:extracellular space"/>
    <property type="evidence" value="ECO:0007669"/>
    <property type="project" value="TreeGrafter"/>
</dbReference>
<dbReference type="GO" id="GO:0000139">
    <property type="term" value="C:Golgi membrane"/>
    <property type="evidence" value="ECO:0007669"/>
    <property type="project" value="TreeGrafter"/>
</dbReference>
<dbReference type="InterPro" id="IPR039798">
    <property type="entry name" value="Sulfhydryl_oxidase"/>
</dbReference>
<comment type="caution">
    <text evidence="11">The sequence shown here is derived from an EMBL/GenBank/DDBJ whole genome shotgun (WGS) entry which is preliminary data.</text>
</comment>
<feature type="transmembrane region" description="Helical" evidence="8">
    <location>
        <begin position="543"/>
        <end position="569"/>
    </location>
</feature>
<protein>
    <recommendedName>
        <fullName evidence="8">Sulfhydryl oxidase</fullName>
        <ecNumber evidence="8">1.8.3.2</ecNumber>
    </recommendedName>
</protein>
<feature type="chain" id="PRO_5021318592" description="Sulfhydryl oxidase" evidence="9">
    <location>
        <begin position="22"/>
        <end position="588"/>
    </location>
</feature>
<evidence type="ECO:0000256" key="1">
    <source>
        <dbReference type="ARBA" id="ARBA00001974"/>
    </source>
</evidence>
<evidence type="ECO:0000259" key="10">
    <source>
        <dbReference type="PROSITE" id="PS51324"/>
    </source>
</evidence>
<sequence>MMFITLLTIAIINVLFQTVYCSTYSEIEGVAVLNTENFNKSTSTGNWLVIFYRKSCGHCISYTEPFAQFCQSVKNWNWDLHLGSVDCEDEINAHVCHDFKIGVVPNLVFLYSKGGVKSSEQVPASRNLTVLRTNVALRLANVSSLELSKDLAINDPLVVESNDTLVNTLLILDYSLPLGRVIYGALKPNAKELSVNYYPSGEVIVKGHEEQVRMVLQRMSNRIMSLGESSQIKIHYDRTPIQAEYLPVYGVDVYRSLSMLLQSDVGARDVIEGPALDALKEFLNMLHETLPASQEYKAHLSAISAWVNSKTSFTGQEWITYLQETKFPVYKGPFIACNGSKPHFRGYPCGLWTLFHALTVEQYLLSSSSPDYQVDSVAHALGRFVPQFFSCTYCAFHFALNTANLAKPGESILPENRATPSPDEFTLDESVIPTLPKAPETPRDAVLWLNAIHNRVNKRLAGKPSEDPTAPKIQFPPSHLCPTCWSRTSTGELELGKTPETEESLFQFLVERYRASSWKYTDLPAVFITNAVELKTEQPVSDLLIVSIISVVLTILAAVVLLAGLRFICRRRRLVRGRRGQYTSGQSV</sequence>
<comment type="catalytic activity">
    <reaction evidence="8">
        <text>2 R'C(R)SH + O2 = R'C(R)S-S(R)CR' + H2O2</text>
        <dbReference type="Rhea" id="RHEA:17357"/>
        <dbReference type="ChEBI" id="CHEBI:15379"/>
        <dbReference type="ChEBI" id="CHEBI:16240"/>
        <dbReference type="ChEBI" id="CHEBI:16520"/>
        <dbReference type="ChEBI" id="CHEBI:17412"/>
        <dbReference type="EC" id="1.8.3.2"/>
    </reaction>
</comment>
<dbReference type="AlphaFoldDB" id="A0A4Z2DWQ2"/>
<evidence type="ECO:0000313" key="11">
    <source>
        <dbReference type="EMBL" id="TNN20660.1"/>
    </source>
</evidence>
<feature type="signal peptide" evidence="9">
    <location>
        <begin position="1"/>
        <end position="21"/>
    </location>
</feature>
<dbReference type="SUPFAM" id="SSF69000">
    <property type="entry name" value="FAD-dependent thiol oxidase"/>
    <property type="match status" value="1"/>
</dbReference>
<dbReference type="Pfam" id="PF00085">
    <property type="entry name" value="Thioredoxin"/>
    <property type="match status" value="1"/>
</dbReference>
<dbReference type="Gene3D" id="1.20.120.310">
    <property type="entry name" value="ERV/ALR sulfhydryl oxidase domain"/>
    <property type="match status" value="1"/>
</dbReference>
<dbReference type="InterPro" id="IPR036249">
    <property type="entry name" value="Thioredoxin-like_sf"/>
</dbReference>
<dbReference type="PANTHER" id="PTHR22897">
    <property type="entry name" value="QUIESCIN Q6-RELATED SULFHYDRYL OXIDASE"/>
    <property type="match status" value="1"/>
</dbReference>
<keyword evidence="8" id="KW-0472">Membrane</keyword>
<gene>
    <name evidence="11" type="ORF">EWB00_003399</name>
</gene>
<feature type="domain" description="ERV/ALR sulfhydryl oxidase" evidence="10">
    <location>
        <begin position="340"/>
        <end position="474"/>
    </location>
</feature>
<keyword evidence="6" id="KW-1015">Disulfide bond</keyword>
<evidence type="ECO:0000256" key="5">
    <source>
        <dbReference type="ARBA" id="ARBA00023002"/>
    </source>
</evidence>
<reference evidence="11 12" key="1">
    <citation type="submission" date="2019-03" db="EMBL/GenBank/DDBJ databases">
        <title>An improved genome assembly of the fluke Schistosoma japonicum.</title>
        <authorList>
            <person name="Hu W."/>
            <person name="Luo F."/>
            <person name="Yin M."/>
            <person name="Mo X."/>
            <person name="Sun C."/>
            <person name="Wu Q."/>
            <person name="Zhu B."/>
            <person name="Xiang M."/>
            <person name="Wang J."/>
            <person name="Wang Y."/>
            <person name="Zhang T."/>
            <person name="Xu B."/>
            <person name="Zheng H."/>
            <person name="Feng Z."/>
        </authorList>
    </citation>
    <scope>NUCLEOTIDE SEQUENCE [LARGE SCALE GENOMIC DNA]</scope>
    <source>
        <strain evidence="11">HuSjv2</strain>
        <tissue evidence="11">Worms</tissue>
    </source>
</reference>
<accession>A0A4Z2DWQ2</accession>
<keyword evidence="4 8" id="KW-0274">FAD</keyword>
<dbReference type="STRING" id="6182.A0A4Z2DWQ2"/>
<name>A0A4Z2DWQ2_SCHJA</name>
<dbReference type="GO" id="GO:0003756">
    <property type="term" value="F:protein disulfide isomerase activity"/>
    <property type="evidence" value="ECO:0007669"/>
    <property type="project" value="TreeGrafter"/>
</dbReference>
<dbReference type="Proteomes" id="UP000311919">
    <property type="component" value="Unassembled WGS sequence"/>
</dbReference>